<dbReference type="GO" id="GO:0005524">
    <property type="term" value="F:ATP binding"/>
    <property type="evidence" value="ECO:0007669"/>
    <property type="project" value="UniProtKB-KW"/>
</dbReference>
<gene>
    <name evidence="5" type="ORF">FYJ58_04350</name>
</gene>
<dbReference type="PANTHER" id="PTHR30258:SF1">
    <property type="entry name" value="PROTEIN TRANSPORT PROTEIN HOFB HOMOLOG"/>
    <property type="match status" value="1"/>
</dbReference>
<comment type="caution">
    <text evidence="5">The sequence shown here is derived from an EMBL/GenBank/DDBJ whole genome shotgun (WGS) entry which is preliminary data.</text>
</comment>
<dbReference type="InterPro" id="IPR027417">
    <property type="entry name" value="P-loop_NTPase"/>
</dbReference>
<name>A0A6L5XWW6_9FIRM</name>
<dbReference type="GO" id="GO:0016887">
    <property type="term" value="F:ATP hydrolysis activity"/>
    <property type="evidence" value="ECO:0007669"/>
    <property type="project" value="TreeGrafter"/>
</dbReference>
<dbReference type="SUPFAM" id="SSF160246">
    <property type="entry name" value="EspE N-terminal domain-like"/>
    <property type="match status" value="1"/>
</dbReference>
<dbReference type="Gene3D" id="3.30.450.90">
    <property type="match status" value="1"/>
</dbReference>
<evidence type="ECO:0000256" key="2">
    <source>
        <dbReference type="ARBA" id="ARBA00022741"/>
    </source>
</evidence>
<evidence type="ECO:0000313" key="5">
    <source>
        <dbReference type="EMBL" id="MSS63109.1"/>
    </source>
</evidence>
<protein>
    <submittedName>
        <fullName evidence="5">Type II secretion system protein GspE</fullName>
    </submittedName>
</protein>
<dbReference type="GO" id="GO:0005886">
    <property type="term" value="C:plasma membrane"/>
    <property type="evidence" value="ECO:0007669"/>
    <property type="project" value="TreeGrafter"/>
</dbReference>
<dbReference type="Gene3D" id="3.40.50.300">
    <property type="entry name" value="P-loop containing nucleotide triphosphate hydrolases"/>
    <property type="match status" value="1"/>
</dbReference>
<evidence type="ECO:0000256" key="3">
    <source>
        <dbReference type="ARBA" id="ARBA00022840"/>
    </source>
</evidence>
<accession>A0A6L5XWW6</accession>
<feature type="domain" description="Bacterial type II secretion system protein E" evidence="4">
    <location>
        <begin position="391"/>
        <end position="405"/>
    </location>
</feature>
<dbReference type="PANTHER" id="PTHR30258">
    <property type="entry name" value="TYPE II SECRETION SYSTEM PROTEIN GSPE-RELATED"/>
    <property type="match status" value="1"/>
</dbReference>
<dbReference type="Proteomes" id="UP000482209">
    <property type="component" value="Unassembled WGS sequence"/>
</dbReference>
<dbReference type="EMBL" id="VUMT01000004">
    <property type="protein sequence ID" value="MSS63109.1"/>
    <property type="molecule type" value="Genomic_DNA"/>
</dbReference>
<dbReference type="PROSITE" id="PS00662">
    <property type="entry name" value="T2SP_E"/>
    <property type="match status" value="1"/>
</dbReference>
<dbReference type="SUPFAM" id="SSF52540">
    <property type="entry name" value="P-loop containing nucleoside triphosphate hydrolases"/>
    <property type="match status" value="1"/>
</dbReference>
<evidence type="ECO:0000256" key="1">
    <source>
        <dbReference type="ARBA" id="ARBA00006611"/>
    </source>
</evidence>
<evidence type="ECO:0000313" key="6">
    <source>
        <dbReference type="Proteomes" id="UP000482209"/>
    </source>
</evidence>
<sequence>MLTKGKLGRRKKRLGDLLVDAGVITGEQLELALKEQGKRKEKLGLILVDLGFTTEHEIAEGLCEQLGMEMVSLHAICIPEEIIGLVNESVLRKYSLIPFSFGENNPNILKVAMADPMDIRAIDDLAIITNLQISPVVATPQEVAATIDRYYGNVEAMKVAEQYTREREEQYGRKNGKDEFTGTDEVSQAPIVRLVTQIVEQAVHKRASDIHIEPMEHQVRIRFRIDGILQEEMRHDISLLPAIVARIKIVSGMDISEKRKAQDGRMTSIVDRREYDIRISVLPTVYGEKVVMRLTSKEGLTKSRQELGMFPDDLEKFNTILKHPHGIILVTGPTGSGKSTTLYTVLSELNHDGVNIVTVEDPVEANVTGINQVQVNPKANLTFASALRSILRQDPDIIMIGEIRDSETAQIAVKASITGHLVVSTLHTNSAASTITRLSDMGVEDYLIADSVIGVIAQRLVRKLCVHCKVEREATREEKHFLGVAEEKKLVICEPGHVACPYCNGTGYMGRIGVYEIMPVNSSLRYAISSHKTADEINEIAVSEGMRVLSRSAANYVCKGITSMEEMKRIAYEEV</sequence>
<dbReference type="CDD" id="cd01129">
    <property type="entry name" value="PulE-GspE-like"/>
    <property type="match status" value="1"/>
</dbReference>
<dbReference type="Pfam" id="PF05157">
    <property type="entry name" value="MshEN"/>
    <property type="match status" value="1"/>
</dbReference>
<proteinExistence type="inferred from homology"/>
<dbReference type="InterPro" id="IPR007831">
    <property type="entry name" value="T2SS_GspE_N"/>
</dbReference>
<comment type="similarity">
    <text evidence="1">Belongs to the GSP E family.</text>
</comment>
<organism evidence="5 6">
    <name type="scientific">Velocimicrobium porci</name>
    <dbReference type="NCBI Taxonomy" id="2606634"/>
    <lineage>
        <taxon>Bacteria</taxon>
        <taxon>Bacillati</taxon>
        <taxon>Bacillota</taxon>
        <taxon>Clostridia</taxon>
        <taxon>Lachnospirales</taxon>
        <taxon>Lachnospiraceae</taxon>
        <taxon>Velocimicrobium</taxon>
    </lineage>
</organism>
<evidence type="ECO:0000259" key="4">
    <source>
        <dbReference type="PROSITE" id="PS00662"/>
    </source>
</evidence>
<dbReference type="InterPro" id="IPR003593">
    <property type="entry name" value="AAA+_ATPase"/>
</dbReference>
<keyword evidence="3" id="KW-0067">ATP-binding</keyword>
<dbReference type="SMART" id="SM00382">
    <property type="entry name" value="AAA"/>
    <property type="match status" value="1"/>
</dbReference>
<dbReference type="Gene3D" id="3.30.300.160">
    <property type="entry name" value="Type II secretion system, protein E, N-terminal domain"/>
    <property type="match status" value="1"/>
</dbReference>
<keyword evidence="2" id="KW-0547">Nucleotide-binding</keyword>
<dbReference type="Pfam" id="PF00437">
    <property type="entry name" value="T2SSE"/>
    <property type="match status" value="1"/>
</dbReference>
<dbReference type="InterPro" id="IPR037257">
    <property type="entry name" value="T2SS_E_N_sf"/>
</dbReference>
<dbReference type="AlphaFoldDB" id="A0A6L5XWW6"/>
<reference evidence="5 6" key="1">
    <citation type="submission" date="2019-08" db="EMBL/GenBank/DDBJ databases">
        <title>In-depth cultivation of the pig gut microbiome towards novel bacterial diversity and tailored functional studies.</title>
        <authorList>
            <person name="Wylensek D."/>
            <person name="Hitch T.C.A."/>
            <person name="Clavel T."/>
        </authorList>
    </citation>
    <scope>NUCLEOTIDE SEQUENCE [LARGE SCALE GENOMIC DNA]</scope>
    <source>
        <strain evidence="5 6">WCA-693-APC-MOT-I</strain>
    </source>
</reference>
<keyword evidence="6" id="KW-1185">Reference proteome</keyword>
<dbReference type="InterPro" id="IPR001482">
    <property type="entry name" value="T2SS/T4SS_dom"/>
</dbReference>
<dbReference type="FunFam" id="3.40.50.300:FF:000398">
    <property type="entry name" value="Type IV pilus assembly ATPase PilB"/>
    <property type="match status" value="1"/>
</dbReference>